<dbReference type="Proteomes" id="UP000008237">
    <property type="component" value="Unassembled WGS sequence"/>
</dbReference>
<keyword evidence="2" id="KW-1185">Reference proteome</keyword>
<protein>
    <submittedName>
        <fullName evidence="1">Uncharacterized protein</fullName>
    </submittedName>
</protein>
<evidence type="ECO:0000313" key="1">
    <source>
        <dbReference type="EMBL" id="EFN80442.1"/>
    </source>
</evidence>
<gene>
    <name evidence="1" type="ORF">EAI_03961</name>
</gene>
<proteinExistence type="predicted"/>
<feature type="non-terminal residue" evidence="1">
    <location>
        <position position="1"/>
    </location>
</feature>
<reference evidence="1 2" key="1">
    <citation type="journal article" date="2010" name="Science">
        <title>Genomic comparison of the ants Camponotus floridanus and Harpegnathos saltator.</title>
        <authorList>
            <person name="Bonasio R."/>
            <person name="Zhang G."/>
            <person name="Ye C."/>
            <person name="Mutti N.S."/>
            <person name="Fang X."/>
            <person name="Qin N."/>
            <person name="Donahue G."/>
            <person name="Yang P."/>
            <person name="Li Q."/>
            <person name="Li C."/>
            <person name="Zhang P."/>
            <person name="Huang Z."/>
            <person name="Berger S.L."/>
            <person name="Reinberg D."/>
            <person name="Wang J."/>
            <person name="Liebig J."/>
        </authorList>
    </citation>
    <scope>NUCLEOTIDE SEQUENCE [LARGE SCALE GENOMIC DNA]</scope>
    <source>
        <strain evidence="1 2">R22 G/1</strain>
    </source>
</reference>
<name>E2BV37_HARSA</name>
<dbReference type="EMBL" id="GL450802">
    <property type="protein sequence ID" value="EFN80442.1"/>
    <property type="molecule type" value="Genomic_DNA"/>
</dbReference>
<feature type="non-terminal residue" evidence="1">
    <location>
        <position position="35"/>
    </location>
</feature>
<dbReference type="InParanoid" id="E2BV37"/>
<sequence>SLMSILPKALVSSCQPFLRSRVDYANPIHLTNSSE</sequence>
<evidence type="ECO:0000313" key="2">
    <source>
        <dbReference type="Proteomes" id="UP000008237"/>
    </source>
</evidence>
<accession>E2BV37</accession>
<dbReference type="AlphaFoldDB" id="E2BV37"/>
<organism evidence="2">
    <name type="scientific">Harpegnathos saltator</name>
    <name type="common">Jerdon's jumping ant</name>
    <dbReference type="NCBI Taxonomy" id="610380"/>
    <lineage>
        <taxon>Eukaryota</taxon>
        <taxon>Metazoa</taxon>
        <taxon>Ecdysozoa</taxon>
        <taxon>Arthropoda</taxon>
        <taxon>Hexapoda</taxon>
        <taxon>Insecta</taxon>
        <taxon>Pterygota</taxon>
        <taxon>Neoptera</taxon>
        <taxon>Endopterygota</taxon>
        <taxon>Hymenoptera</taxon>
        <taxon>Apocrita</taxon>
        <taxon>Aculeata</taxon>
        <taxon>Formicoidea</taxon>
        <taxon>Formicidae</taxon>
        <taxon>Ponerinae</taxon>
        <taxon>Ponerini</taxon>
        <taxon>Harpegnathos</taxon>
    </lineage>
</organism>